<proteinExistence type="inferred from homology"/>
<evidence type="ECO:0000313" key="8">
    <source>
        <dbReference type="Proteomes" id="UP000000759"/>
    </source>
</evidence>
<organism evidence="7 8">
    <name type="scientific">Phaeodactylum tricornutum (strain CCAP 1055/1)</name>
    <dbReference type="NCBI Taxonomy" id="556484"/>
    <lineage>
        <taxon>Eukaryota</taxon>
        <taxon>Sar</taxon>
        <taxon>Stramenopiles</taxon>
        <taxon>Ochrophyta</taxon>
        <taxon>Bacillariophyta</taxon>
        <taxon>Bacillariophyceae</taxon>
        <taxon>Bacillariophycidae</taxon>
        <taxon>Naviculales</taxon>
        <taxon>Phaeodactylaceae</taxon>
        <taxon>Phaeodactylum</taxon>
    </lineage>
</organism>
<dbReference type="Gene3D" id="1.25.40.20">
    <property type="entry name" value="Ankyrin repeat-containing domain"/>
    <property type="match status" value="2"/>
</dbReference>
<name>B7FSM1_PHATC</name>
<dbReference type="PANTHER" id="PTHR24166">
    <property type="entry name" value="ROLLING PEBBLES, ISOFORM B"/>
    <property type="match status" value="1"/>
</dbReference>
<dbReference type="AlphaFoldDB" id="B7FSM1"/>
<dbReference type="Pfam" id="PF00023">
    <property type="entry name" value="Ank"/>
    <property type="match status" value="1"/>
</dbReference>
<evidence type="ECO:0000313" key="7">
    <source>
        <dbReference type="EMBL" id="EEC50503.1"/>
    </source>
</evidence>
<sequence>MQLHRPSNRFWGAVALSLLVLGPRESFSFLGAKQFATQLRQISSHRQREGDYTIQRTSTIRQHLHHKPSMTPTQEDEAPSVPENRPWEQRAAKPRTARRLNHAFKYLYRHVDPKRTNQTLSSEDPLSYLVHEGGYTRDQVIIMNQTFPPLLSLSVSRQLRPKMRFLKETLGLLHPTSINLPPQYFGARLERTLAPRHAFLAFHKLPHGPQLWQEDPAAAAVVHNQTTTVQPSRLSSFLVAGRKTKRFAALCQKWQQEKIMDCNEVQHPPITDKQIEAFDVLFGRGLMAAARNDLVQWNNTWPLDYINVTSAELTQLLIDHGAPPLERDHRGATLLHWAAGVGNLPGVQTLLPHFPQGVRVTTKRDHATPLHWAAAGVNAREFGTGGSVKVCQWLLTQIETSDEVKRYVNQQTRDGNSPLMWASWSGTLDTVKLLVRHRAQAVGVANRNGCTVAHWAASGGNVEVCRYLARVAGVDFSQANSGGNTPLTHAVAFGRTKVVEWLRSEGVECHNDNAAYTLAQDFVQWTDGDHRRKQILQLFQE</sequence>
<dbReference type="eggNOG" id="KOG0504">
    <property type="taxonomic scope" value="Eukaryota"/>
</dbReference>
<dbReference type="STRING" id="556484.B7FSM1"/>
<keyword evidence="4" id="KW-0040">ANK repeat</keyword>
<keyword evidence="6" id="KW-0732">Signal</keyword>
<keyword evidence="8" id="KW-1185">Reference proteome</keyword>
<dbReference type="InterPro" id="IPR002110">
    <property type="entry name" value="Ankyrin_rpt"/>
</dbReference>
<reference evidence="8" key="2">
    <citation type="submission" date="2008-08" db="EMBL/GenBank/DDBJ databases">
        <authorList>
            <consortium name="Diatom Consortium"/>
            <person name="Grigoriev I."/>
            <person name="Grimwood J."/>
            <person name="Kuo A."/>
            <person name="Otillar R.P."/>
            <person name="Salamov A."/>
            <person name="Detter J.C."/>
            <person name="Lindquist E."/>
            <person name="Shapiro H."/>
            <person name="Lucas S."/>
            <person name="Glavina del Rio T."/>
            <person name="Pitluck S."/>
            <person name="Rokhsar D."/>
            <person name="Bowler C."/>
        </authorList>
    </citation>
    <scope>GENOME REANNOTATION</scope>
    <source>
        <strain evidence="8">CCAP 1055/1</strain>
    </source>
</reference>
<dbReference type="SUPFAM" id="SSF48403">
    <property type="entry name" value="Ankyrin repeat"/>
    <property type="match status" value="1"/>
</dbReference>
<dbReference type="InterPro" id="IPR003690">
    <property type="entry name" value="MTERF"/>
</dbReference>
<dbReference type="InterPro" id="IPR038538">
    <property type="entry name" value="MTERF_sf"/>
</dbReference>
<feature type="chain" id="PRO_5002854961" description="Ankyrin repeat protein" evidence="6">
    <location>
        <begin position="27"/>
        <end position="541"/>
    </location>
</feature>
<gene>
    <name evidence="7" type="ORF">PHATRDRAFT_32784</name>
</gene>
<evidence type="ECO:0000256" key="2">
    <source>
        <dbReference type="ARBA" id="ARBA00022737"/>
    </source>
</evidence>
<evidence type="ECO:0000256" key="6">
    <source>
        <dbReference type="SAM" id="SignalP"/>
    </source>
</evidence>
<dbReference type="Proteomes" id="UP000000759">
    <property type="component" value="Chromosome 2"/>
</dbReference>
<dbReference type="InterPro" id="IPR050889">
    <property type="entry name" value="Dendritic_Spine_Reg/Scaffold"/>
</dbReference>
<reference evidence="7 8" key="1">
    <citation type="journal article" date="2008" name="Nature">
        <title>The Phaeodactylum genome reveals the evolutionary history of diatom genomes.</title>
        <authorList>
            <person name="Bowler C."/>
            <person name="Allen A.E."/>
            <person name="Badger J.H."/>
            <person name="Grimwood J."/>
            <person name="Jabbari K."/>
            <person name="Kuo A."/>
            <person name="Maheswari U."/>
            <person name="Martens C."/>
            <person name="Maumus F."/>
            <person name="Otillar R.P."/>
            <person name="Rayko E."/>
            <person name="Salamov A."/>
            <person name="Vandepoele K."/>
            <person name="Beszteri B."/>
            <person name="Gruber A."/>
            <person name="Heijde M."/>
            <person name="Katinka M."/>
            <person name="Mock T."/>
            <person name="Valentin K."/>
            <person name="Verret F."/>
            <person name="Berges J.A."/>
            <person name="Brownlee C."/>
            <person name="Cadoret J.P."/>
            <person name="Chiovitti A."/>
            <person name="Choi C.J."/>
            <person name="Coesel S."/>
            <person name="De Martino A."/>
            <person name="Detter J.C."/>
            <person name="Durkin C."/>
            <person name="Falciatore A."/>
            <person name="Fournet J."/>
            <person name="Haruta M."/>
            <person name="Huysman M.J."/>
            <person name="Jenkins B.D."/>
            <person name="Jiroutova K."/>
            <person name="Jorgensen R.E."/>
            <person name="Joubert Y."/>
            <person name="Kaplan A."/>
            <person name="Kroger N."/>
            <person name="Kroth P.G."/>
            <person name="La Roche J."/>
            <person name="Lindquist E."/>
            <person name="Lommer M."/>
            <person name="Martin-Jezequel V."/>
            <person name="Lopez P.J."/>
            <person name="Lucas S."/>
            <person name="Mangogna M."/>
            <person name="McGinnis K."/>
            <person name="Medlin L.K."/>
            <person name="Montsant A."/>
            <person name="Oudot-Le Secq M.P."/>
            <person name="Napoli C."/>
            <person name="Obornik M."/>
            <person name="Parker M.S."/>
            <person name="Petit J.L."/>
            <person name="Porcel B.M."/>
            <person name="Poulsen N."/>
            <person name="Robison M."/>
            <person name="Rychlewski L."/>
            <person name="Rynearson T.A."/>
            <person name="Schmutz J."/>
            <person name="Shapiro H."/>
            <person name="Siaut M."/>
            <person name="Stanley M."/>
            <person name="Sussman M.R."/>
            <person name="Taylor A.R."/>
            <person name="Vardi A."/>
            <person name="von Dassow P."/>
            <person name="Vyverman W."/>
            <person name="Willis A."/>
            <person name="Wyrwicz L.S."/>
            <person name="Rokhsar D.S."/>
            <person name="Weissenbach J."/>
            <person name="Armbrust E.V."/>
            <person name="Green B.R."/>
            <person name="Van de Peer Y."/>
            <person name="Grigoriev I.V."/>
        </authorList>
    </citation>
    <scope>NUCLEOTIDE SEQUENCE [LARGE SCALE GENOMIC DNA]</scope>
    <source>
        <strain evidence="7 8">CCAP 1055/1</strain>
    </source>
</reference>
<dbReference type="EMBL" id="CM000606">
    <property type="protein sequence ID" value="EEC50503.1"/>
    <property type="molecule type" value="Genomic_DNA"/>
</dbReference>
<dbReference type="PANTHER" id="PTHR24166:SF48">
    <property type="entry name" value="PROTEIN VAPYRIN"/>
    <property type="match status" value="1"/>
</dbReference>
<evidence type="ECO:0000256" key="5">
    <source>
        <dbReference type="SAM" id="MobiDB-lite"/>
    </source>
</evidence>
<dbReference type="PaxDb" id="2850-Phatr32784"/>
<feature type="region of interest" description="Disordered" evidence="5">
    <location>
        <begin position="61"/>
        <end position="95"/>
    </location>
</feature>
<keyword evidence="3" id="KW-0809">Transit peptide</keyword>
<feature type="signal peptide" evidence="6">
    <location>
        <begin position="1"/>
        <end position="26"/>
    </location>
</feature>
<keyword evidence="2" id="KW-0677">Repeat</keyword>
<dbReference type="RefSeq" id="XP_002177689.1">
    <property type="nucleotide sequence ID" value="XM_002177653.1"/>
</dbReference>
<dbReference type="InParanoid" id="B7FSM1"/>
<dbReference type="Gene3D" id="1.25.70.10">
    <property type="entry name" value="Transcription termination factor 3, mitochondrial"/>
    <property type="match status" value="1"/>
</dbReference>
<dbReference type="OrthoDB" id="41909at2759"/>
<dbReference type="Pfam" id="PF12796">
    <property type="entry name" value="Ank_2"/>
    <property type="match status" value="2"/>
</dbReference>
<dbReference type="GeneID" id="7197294"/>
<dbReference type="InterPro" id="IPR036770">
    <property type="entry name" value="Ankyrin_rpt-contain_sf"/>
</dbReference>
<evidence type="ECO:0008006" key="9">
    <source>
        <dbReference type="Google" id="ProtNLM"/>
    </source>
</evidence>
<dbReference type="HOGENOM" id="CLU_499209_0_0_1"/>
<evidence type="ECO:0000256" key="3">
    <source>
        <dbReference type="ARBA" id="ARBA00022946"/>
    </source>
</evidence>
<comment type="similarity">
    <text evidence="1">Belongs to the mTERF family.</text>
</comment>
<protein>
    <recommendedName>
        <fullName evidence="9">Ankyrin repeat protein</fullName>
    </recommendedName>
</protein>
<evidence type="ECO:0000256" key="1">
    <source>
        <dbReference type="ARBA" id="ARBA00007692"/>
    </source>
</evidence>
<dbReference type="KEGG" id="pti:PHATRDRAFT_32784"/>
<accession>B7FSM1</accession>
<dbReference type="GO" id="GO:0003676">
    <property type="term" value="F:nucleic acid binding"/>
    <property type="evidence" value="ECO:0007669"/>
    <property type="project" value="InterPro"/>
</dbReference>
<dbReference type="SMART" id="SM00248">
    <property type="entry name" value="ANK"/>
    <property type="match status" value="5"/>
</dbReference>
<evidence type="ECO:0000256" key="4">
    <source>
        <dbReference type="ARBA" id="ARBA00023043"/>
    </source>
</evidence>
<dbReference type="Pfam" id="PF02536">
    <property type="entry name" value="mTERF"/>
    <property type="match status" value="1"/>
</dbReference>